<organism evidence="6 7">
    <name type="scientific">Nostocoides australiense Ben110</name>
    <dbReference type="NCBI Taxonomy" id="1193182"/>
    <lineage>
        <taxon>Bacteria</taxon>
        <taxon>Bacillati</taxon>
        <taxon>Actinomycetota</taxon>
        <taxon>Actinomycetes</taxon>
        <taxon>Micrococcales</taxon>
        <taxon>Intrasporangiaceae</taxon>
        <taxon>Nostocoides</taxon>
    </lineage>
</organism>
<dbReference type="InterPro" id="IPR051010">
    <property type="entry name" value="BCAA_transport"/>
</dbReference>
<dbReference type="STRING" id="1193182.BN11_4930006"/>
<dbReference type="PANTHER" id="PTHR30483">
    <property type="entry name" value="LEUCINE-SPECIFIC-BINDING PROTEIN"/>
    <property type="match status" value="1"/>
</dbReference>
<sequence>MRGPLRRGLMLATTPLLALGACTTTSTHDPTSAGSAAPGSTGQTPAAAPATKPADNASLIEAKVDAATPSGDPIVIGQTAGLTGFMSLYDLPIQAGMKMAIDDVNKAGGILGRPVELVTTDNGTDVAKIQTAAEAILEKKADFVFTSCDYDIGGPAARTVNAKGVIAFGCAGAAEFGFKGIGALTYNLNSGMKAEGSAIADYVKTKGFSKPYLITDQALQFTQTLGETFAARAKEVGLELAAEDDYQNGDASAASQIAGIRQSQADVIILASYPPGGATLLRQIRTAGINLPVVGGSAFDGVYWLDAVKDPGDFSILVPTSIYGDDYSAARNEFYKRFEQETGKPPASGMYPAFGYSAVQAFSLAAEQAGSLDAAALQKAFDGFTDVKLLLGNTTFTPQCHIPTPRRAQVISYQGGKPKVVAYTNTDAIPGEQPC</sequence>
<evidence type="ECO:0000256" key="2">
    <source>
        <dbReference type="ARBA" id="ARBA00022729"/>
    </source>
</evidence>
<dbReference type="EMBL" id="CAJA01000438">
    <property type="protein sequence ID" value="CCH74879.1"/>
    <property type="molecule type" value="Genomic_DNA"/>
</dbReference>
<accession>W6K4E6</accession>
<dbReference type="Pfam" id="PF13458">
    <property type="entry name" value="Peripla_BP_6"/>
    <property type="match status" value="1"/>
</dbReference>
<gene>
    <name evidence="6" type="ORF">BN11_4930006</name>
</gene>
<protein>
    <submittedName>
        <fullName evidence="6">Putative leucine/isoleucine/valine transporter subunit (LivJ)</fullName>
    </submittedName>
</protein>
<evidence type="ECO:0000259" key="5">
    <source>
        <dbReference type="Pfam" id="PF13458"/>
    </source>
</evidence>
<dbReference type="PROSITE" id="PS51257">
    <property type="entry name" value="PROKAR_LIPOPROTEIN"/>
    <property type="match status" value="1"/>
</dbReference>
<evidence type="ECO:0000313" key="6">
    <source>
        <dbReference type="EMBL" id="CCH74879.1"/>
    </source>
</evidence>
<comment type="similarity">
    <text evidence="1">Belongs to the leucine-binding protein family.</text>
</comment>
<evidence type="ECO:0000256" key="4">
    <source>
        <dbReference type="SAM" id="SignalP"/>
    </source>
</evidence>
<evidence type="ECO:0000256" key="1">
    <source>
        <dbReference type="ARBA" id="ARBA00010062"/>
    </source>
</evidence>
<feature type="chain" id="PRO_5038915050" evidence="4">
    <location>
        <begin position="21"/>
        <end position="435"/>
    </location>
</feature>
<dbReference type="RefSeq" id="WP_162213303.1">
    <property type="nucleotide sequence ID" value="NZ_HG764815.1"/>
</dbReference>
<reference evidence="6 7" key="1">
    <citation type="journal article" date="2013" name="ISME J.">
        <title>A metabolic model for members of the genus Tetrasphaera involved in enhanced biological phosphorus removal.</title>
        <authorList>
            <person name="Kristiansen R."/>
            <person name="Nguyen H.T.T."/>
            <person name="Saunders A.M."/>
            <person name="Nielsen J.L."/>
            <person name="Wimmer R."/>
            <person name="Le V.Q."/>
            <person name="McIlroy S.J."/>
            <person name="Petrovski S."/>
            <person name="Seviour R.J."/>
            <person name="Calteau A."/>
            <person name="Nielsen K.L."/>
            <person name="Nielsen P.H."/>
        </authorList>
    </citation>
    <scope>NUCLEOTIDE SEQUENCE [LARGE SCALE GENOMIC DNA]</scope>
    <source>
        <strain evidence="6 7">Ben110</strain>
    </source>
</reference>
<name>W6K4E6_9MICO</name>
<dbReference type="AlphaFoldDB" id="W6K4E6"/>
<dbReference type="Proteomes" id="UP000035763">
    <property type="component" value="Unassembled WGS sequence"/>
</dbReference>
<feature type="compositionally biased region" description="Polar residues" evidence="3">
    <location>
        <begin position="22"/>
        <end position="34"/>
    </location>
</feature>
<dbReference type="InterPro" id="IPR028081">
    <property type="entry name" value="Leu-bd"/>
</dbReference>
<feature type="domain" description="Leucine-binding protein" evidence="5">
    <location>
        <begin position="73"/>
        <end position="402"/>
    </location>
</feature>
<feature type="signal peptide" evidence="4">
    <location>
        <begin position="1"/>
        <end position="20"/>
    </location>
</feature>
<proteinExistence type="inferred from homology"/>
<feature type="compositionally biased region" description="Low complexity" evidence="3">
    <location>
        <begin position="36"/>
        <end position="53"/>
    </location>
</feature>
<dbReference type="PANTHER" id="PTHR30483:SF6">
    <property type="entry name" value="PERIPLASMIC BINDING PROTEIN OF ABC TRANSPORTER FOR NATURAL AMINO ACIDS"/>
    <property type="match status" value="1"/>
</dbReference>
<comment type="caution">
    <text evidence="6">The sequence shown here is derived from an EMBL/GenBank/DDBJ whole genome shotgun (WGS) entry which is preliminary data.</text>
</comment>
<dbReference type="SUPFAM" id="SSF53822">
    <property type="entry name" value="Periplasmic binding protein-like I"/>
    <property type="match status" value="1"/>
</dbReference>
<feature type="region of interest" description="Disordered" evidence="3">
    <location>
        <begin position="22"/>
        <end position="53"/>
    </location>
</feature>
<evidence type="ECO:0000313" key="7">
    <source>
        <dbReference type="Proteomes" id="UP000035763"/>
    </source>
</evidence>
<dbReference type="Gene3D" id="3.40.50.2300">
    <property type="match status" value="2"/>
</dbReference>
<keyword evidence="2 4" id="KW-0732">Signal</keyword>
<keyword evidence="7" id="KW-1185">Reference proteome</keyword>
<evidence type="ECO:0000256" key="3">
    <source>
        <dbReference type="SAM" id="MobiDB-lite"/>
    </source>
</evidence>
<dbReference type="InterPro" id="IPR028082">
    <property type="entry name" value="Peripla_BP_I"/>
</dbReference>